<accession>A0AAU9ERL8</accession>
<dbReference type="SUPFAM" id="SSF51905">
    <property type="entry name" value="FAD/NAD(P)-binding domain"/>
    <property type="match status" value="1"/>
</dbReference>
<dbReference type="PANTHER" id="PTHR48105">
    <property type="entry name" value="THIOREDOXIN REDUCTASE 1-RELATED-RELATED"/>
    <property type="match status" value="1"/>
</dbReference>
<evidence type="ECO:0000259" key="3">
    <source>
        <dbReference type="Pfam" id="PF07992"/>
    </source>
</evidence>
<evidence type="ECO:0000256" key="1">
    <source>
        <dbReference type="ARBA" id="ARBA00022630"/>
    </source>
</evidence>
<organism evidence="4 5">
    <name type="scientific">Helicovermis profundi</name>
    <dbReference type="NCBI Taxonomy" id="3065157"/>
    <lineage>
        <taxon>Bacteria</taxon>
        <taxon>Bacillati</taxon>
        <taxon>Bacillota</taxon>
        <taxon>Clostridia</taxon>
        <taxon>Helicovermis</taxon>
    </lineage>
</organism>
<dbReference type="Pfam" id="PF07992">
    <property type="entry name" value="Pyr_redox_2"/>
    <property type="match status" value="1"/>
</dbReference>
<dbReference type="AlphaFoldDB" id="A0AAU9ERL8"/>
<keyword evidence="5" id="KW-1185">Reference proteome</keyword>
<evidence type="ECO:0000256" key="2">
    <source>
        <dbReference type="ARBA" id="ARBA00023002"/>
    </source>
</evidence>
<dbReference type="GO" id="GO:0016491">
    <property type="term" value="F:oxidoreductase activity"/>
    <property type="evidence" value="ECO:0007669"/>
    <property type="project" value="UniProtKB-KW"/>
</dbReference>
<protein>
    <recommendedName>
        <fullName evidence="3">FAD/NAD(P)-binding domain-containing protein</fullName>
    </recommendedName>
</protein>
<gene>
    <name evidence="4" type="ORF">HLPR_23520</name>
</gene>
<sequence length="325" mass="35096">MDLNFSIDSNAISSKKNTLSENVIYDILVIGGGPSGLNSALYSKRSGLNVGIIADKYGGQILDTSSVENYLGYESLSGEELAKKFQKHISNYDIPIKKDSKVTNITKDNKVFSLILNDTTILKSKAVVIATGSKPRQLNVKGENEFLGKGVAYCAICDGPLFADRTVIVAGGGNSAVEAAMDLSKIASKVIIVHRSKFRAEKILVDKLKKIENIDIHLNTEIKEIYGKRLVSGIKALNKSNKEIIDIKADGVFVEIGYNPNSEPFKDLIELNEKGEIIIDGLCKTNIEGIFASGDVTNVSYKQISISSGEGAKAALSANQYINAL</sequence>
<dbReference type="PRINTS" id="PR00368">
    <property type="entry name" value="FADPNR"/>
</dbReference>
<evidence type="ECO:0000313" key="4">
    <source>
        <dbReference type="EMBL" id="BEP30021.1"/>
    </source>
</evidence>
<dbReference type="EMBL" id="AP028654">
    <property type="protein sequence ID" value="BEP30021.1"/>
    <property type="molecule type" value="Genomic_DNA"/>
</dbReference>
<keyword evidence="2" id="KW-0560">Oxidoreductase</keyword>
<evidence type="ECO:0000313" key="5">
    <source>
        <dbReference type="Proteomes" id="UP001321786"/>
    </source>
</evidence>
<dbReference type="RefSeq" id="WP_338535624.1">
    <property type="nucleotide sequence ID" value="NZ_AP028654.1"/>
</dbReference>
<feature type="domain" description="FAD/NAD(P)-binding" evidence="3">
    <location>
        <begin position="25"/>
        <end position="311"/>
    </location>
</feature>
<dbReference type="InterPro" id="IPR036188">
    <property type="entry name" value="FAD/NAD-bd_sf"/>
</dbReference>
<keyword evidence="1" id="KW-0285">Flavoprotein</keyword>
<dbReference type="KEGG" id="hprf:HLPR_23520"/>
<dbReference type="InterPro" id="IPR050097">
    <property type="entry name" value="Ferredoxin-NADP_redctase_2"/>
</dbReference>
<dbReference type="InterPro" id="IPR023753">
    <property type="entry name" value="FAD/NAD-binding_dom"/>
</dbReference>
<dbReference type="PRINTS" id="PR00469">
    <property type="entry name" value="PNDRDTASEII"/>
</dbReference>
<reference evidence="4 5" key="1">
    <citation type="submission" date="2023-08" db="EMBL/GenBank/DDBJ databases">
        <title>Helicovermis profunda gen. nov., sp. nov., a novel mesophilic, fermentative bacterium within the Bacillota from a deep-sea hydrothermal vent chimney.</title>
        <authorList>
            <person name="Miyazaki U."/>
            <person name="Mizutani D."/>
            <person name="Hashimoto Y."/>
            <person name="Tame A."/>
            <person name="Sawayama S."/>
            <person name="Miyazaki J."/>
            <person name="Takai K."/>
            <person name="Nakagawa S."/>
        </authorList>
    </citation>
    <scope>NUCLEOTIDE SEQUENCE [LARGE SCALE GENOMIC DNA]</scope>
    <source>
        <strain evidence="4 5">S502</strain>
    </source>
</reference>
<dbReference type="Proteomes" id="UP001321786">
    <property type="component" value="Chromosome"/>
</dbReference>
<name>A0AAU9ERL8_9FIRM</name>
<dbReference type="Gene3D" id="3.50.50.60">
    <property type="entry name" value="FAD/NAD(P)-binding domain"/>
    <property type="match status" value="2"/>
</dbReference>
<proteinExistence type="predicted"/>